<reference evidence="8" key="2">
    <citation type="journal article" date="2021" name="PeerJ">
        <title>Extensive microbial diversity within the chicken gut microbiome revealed by metagenomics and culture.</title>
        <authorList>
            <person name="Gilroy R."/>
            <person name="Ravi A."/>
            <person name="Getino M."/>
            <person name="Pursley I."/>
            <person name="Horton D.L."/>
            <person name="Alikhan N.F."/>
            <person name="Baker D."/>
            <person name="Gharbi K."/>
            <person name="Hall N."/>
            <person name="Watson M."/>
            <person name="Adriaenssens E.M."/>
            <person name="Foster-Nyarko E."/>
            <person name="Jarju S."/>
            <person name="Secka A."/>
            <person name="Antonio M."/>
            <person name="Oren A."/>
            <person name="Chaudhuri R.R."/>
            <person name="La Ragione R."/>
            <person name="Hildebrand F."/>
            <person name="Pallen M.J."/>
        </authorList>
    </citation>
    <scope>NUCLEOTIDE SEQUENCE</scope>
    <source>
        <strain evidence="8">4920</strain>
    </source>
</reference>
<protein>
    <submittedName>
        <fullName evidence="8">Na+/H+ antiporter NhaC family protein</fullName>
    </submittedName>
</protein>
<evidence type="ECO:0000313" key="9">
    <source>
        <dbReference type="Proteomes" id="UP000886743"/>
    </source>
</evidence>
<evidence type="ECO:0000256" key="5">
    <source>
        <dbReference type="ARBA" id="ARBA00023136"/>
    </source>
</evidence>
<evidence type="ECO:0000313" key="8">
    <source>
        <dbReference type="EMBL" id="HIV02150.1"/>
    </source>
</evidence>
<feature type="transmembrane region" description="Helical" evidence="6">
    <location>
        <begin position="446"/>
        <end position="463"/>
    </location>
</feature>
<keyword evidence="3 6" id="KW-0812">Transmembrane</keyword>
<dbReference type="GO" id="GO:0005886">
    <property type="term" value="C:plasma membrane"/>
    <property type="evidence" value="ECO:0007669"/>
    <property type="project" value="UniProtKB-SubCell"/>
</dbReference>
<evidence type="ECO:0000256" key="4">
    <source>
        <dbReference type="ARBA" id="ARBA00022989"/>
    </source>
</evidence>
<dbReference type="PANTHER" id="PTHR43478:SF1">
    <property type="entry name" value="NA+_H+ ANTIPORTER NHAC-LIKE C-TERMINAL DOMAIN-CONTAINING PROTEIN"/>
    <property type="match status" value="1"/>
</dbReference>
<feature type="transmembrane region" description="Helical" evidence="6">
    <location>
        <begin position="188"/>
        <end position="207"/>
    </location>
</feature>
<feature type="transmembrane region" description="Helical" evidence="6">
    <location>
        <begin position="273"/>
        <end position="299"/>
    </location>
</feature>
<feature type="transmembrane region" description="Helical" evidence="6">
    <location>
        <begin position="350"/>
        <end position="375"/>
    </location>
</feature>
<accession>A0A9D1NFY0</accession>
<dbReference type="EMBL" id="DVOF01000032">
    <property type="protein sequence ID" value="HIV02150.1"/>
    <property type="molecule type" value="Genomic_DNA"/>
</dbReference>
<dbReference type="Pfam" id="PF03553">
    <property type="entry name" value="Na_H_antiporter"/>
    <property type="match status" value="1"/>
</dbReference>
<keyword evidence="5 6" id="KW-0472">Membrane</keyword>
<feature type="transmembrane region" description="Helical" evidence="6">
    <location>
        <begin position="243"/>
        <end position="261"/>
    </location>
</feature>
<feature type="transmembrane region" description="Helical" evidence="6">
    <location>
        <begin position="469"/>
        <end position="489"/>
    </location>
</feature>
<feature type="transmembrane region" description="Helical" evidence="6">
    <location>
        <begin position="12"/>
        <end position="39"/>
    </location>
</feature>
<evidence type="ECO:0000256" key="1">
    <source>
        <dbReference type="ARBA" id="ARBA00004651"/>
    </source>
</evidence>
<feature type="transmembrane region" description="Helical" evidence="6">
    <location>
        <begin position="59"/>
        <end position="80"/>
    </location>
</feature>
<keyword evidence="2" id="KW-1003">Cell membrane</keyword>
<evidence type="ECO:0000256" key="6">
    <source>
        <dbReference type="SAM" id="Phobius"/>
    </source>
</evidence>
<dbReference type="AlphaFoldDB" id="A0A9D1NFY0"/>
<dbReference type="InterPro" id="IPR018461">
    <property type="entry name" value="Na/H_Antiport_NhaC-like_C"/>
</dbReference>
<evidence type="ECO:0000256" key="3">
    <source>
        <dbReference type="ARBA" id="ARBA00022692"/>
    </source>
</evidence>
<dbReference type="Proteomes" id="UP000886743">
    <property type="component" value="Unassembled WGS sequence"/>
</dbReference>
<evidence type="ECO:0000259" key="7">
    <source>
        <dbReference type="Pfam" id="PF03553"/>
    </source>
</evidence>
<reference evidence="8" key="1">
    <citation type="submission" date="2020-10" db="EMBL/GenBank/DDBJ databases">
        <authorList>
            <person name="Gilroy R."/>
        </authorList>
    </citation>
    <scope>NUCLEOTIDE SEQUENCE</scope>
    <source>
        <strain evidence="8">4920</strain>
    </source>
</reference>
<name>A0A9D1NFY0_9FIRM</name>
<gene>
    <name evidence="8" type="ORF">IAC74_01145</name>
</gene>
<sequence>MQQTIWTILPPLLAIALALWTKEVYFSLLAGIVSGALMYANFSPLGALETTFTVLGEKVGANSNILIFLVLLGMLVALMNKSGATRAYGRWAARSIKSKRGVLAATSALGVLIFVDDYFNCLTVGTVMRPVTDANGISRAKLAYIIDATAAPVCILAPVSSWAAAVGSSLPEGSGIDGFALFLQTIPFNLYALLTLAMVVFMIAANFDFGAMKRSLPVETGRHAEEDKGEPAAENGRGRICDLVIPILVLIVFCILAMLYTGGILEGVGIIDAFAGCDAALSLAIGSFCTLLVTFFLYIPRRVVTFSQFAESLADGFKAMVPAILILTFAWTLSGVCAEEYLDLGGYVKGIVGAGGIPMSLLPAIFFLVAAGLAFATGTSWGTFAILIPIAAAVFGGGAANLLVVTVSAILAGAVCGDHISPISDTTILSSTGAQCNHIEHVSTQMPYALLVAGCAFIGYIVSGLAANGWIGLLVGAVLLFCALLTLWWSEKRKAAQG</sequence>
<comment type="caution">
    <text evidence="8">The sequence shown here is derived from an EMBL/GenBank/DDBJ whole genome shotgun (WGS) entry which is preliminary data.</text>
</comment>
<proteinExistence type="predicted"/>
<feature type="domain" description="Na+/H+ antiporter NhaC-like C-terminal" evidence="7">
    <location>
        <begin position="154"/>
        <end position="465"/>
    </location>
</feature>
<comment type="subcellular location">
    <subcellularLocation>
        <location evidence="1">Cell membrane</location>
        <topology evidence="1">Multi-pass membrane protein</topology>
    </subcellularLocation>
</comment>
<feature type="transmembrane region" description="Helical" evidence="6">
    <location>
        <begin position="142"/>
        <end position="167"/>
    </location>
</feature>
<organism evidence="8 9">
    <name type="scientific">Candidatus Aphodoplasma excrementigallinarum</name>
    <dbReference type="NCBI Taxonomy" id="2840673"/>
    <lineage>
        <taxon>Bacteria</taxon>
        <taxon>Bacillati</taxon>
        <taxon>Bacillota</taxon>
        <taxon>Clostridia</taxon>
        <taxon>Eubacteriales</taxon>
        <taxon>Candidatus Aphodoplasma</taxon>
    </lineage>
</organism>
<evidence type="ECO:0000256" key="2">
    <source>
        <dbReference type="ARBA" id="ARBA00022475"/>
    </source>
</evidence>
<feature type="transmembrane region" description="Helical" evidence="6">
    <location>
        <begin position="381"/>
        <end position="404"/>
    </location>
</feature>
<dbReference type="PANTHER" id="PTHR43478">
    <property type="entry name" value="NA+/H+ ANTIPORTER-RELATED"/>
    <property type="match status" value="1"/>
</dbReference>
<keyword evidence="4 6" id="KW-1133">Transmembrane helix</keyword>